<dbReference type="Proteomes" id="UP001176521">
    <property type="component" value="Unassembled WGS sequence"/>
</dbReference>
<comment type="caution">
    <text evidence="1">The sequence shown here is derived from an EMBL/GenBank/DDBJ whole genome shotgun (WGS) entry which is preliminary data.</text>
</comment>
<protein>
    <submittedName>
        <fullName evidence="1">Uncharacterized protein</fullName>
    </submittedName>
</protein>
<reference evidence="1" key="1">
    <citation type="journal article" date="2023" name="PhytoFront">
        <title>Draft Genome Resources of Seven Strains of Tilletia horrida, Causal Agent of Kernel Smut of Rice.</title>
        <authorList>
            <person name="Khanal S."/>
            <person name="Antony Babu S."/>
            <person name="Zhou X.G."/>
        </authorList>
    </citation>
    <scope>NUCLEOTIDE SEQUENCE</scope>
    <source>
        <strain evidence="1">TX3</strain>
    </source>
</reference>
<dbReference type="EMBL" id="JAPDMQ010001579">
    <property type="protein sequence ID" value="KAK0517836.1"/>
    <property type="molecule type" value="Genomic_DNA"/>
</dbReference>
<organism evidence="1 2">
    <name type="scientific">Tilletia horrida</name>
    <dbReference type="NCBI Taxonomy" id="155126"/>
    <lineage>
        <taxon>Eukaryota</taxon>
        <taxon>Fungi</taxon>
        <taxon>Dikarya</taxon>
        <taxon>Basidiomycota</taxon>
        <taxon>Ustilaginomycotina</taxon>
        <taxon>Exobasidiomycetes</taxon>
        <taxon>Tilletiales</taxon>
        <taxon>Tilletiaceae</taxon>
        <taxon>Tilletia</taxon>
    </lineage>
</organism>
<accession>A0AAN6G541</accession>
<proteinExistence type="predicted"/>
<gene>
    <name evidence="1" type="ORF">OC842_007983</name>
</gene>
<feature type="non-terminal residue" evidence="1">
    <location>
        <position position="86"/>
    </location>
</feature>
<dbReference type="AlphaFoldDB" id="A0AAN6G541"/>
<evidence type="ECO:0000313" key="1">
    <source>
        <dbReference type="EMBL" id="KAK0517836.1"/>
    </source>
</evidence>
<sequence length="86" mass="9683">DLKVEIEDLRNEIARKDKLIEDLNQVFDGVKAMLNKPIPSAESFNSQNLSLIMPLKAKIDDLQKETVTKDKTIGDLKEVVDGVKTM</sequence>
<evidence type="ECO:0000313" key="2">
    <source>
        <dbReference type="Proteomes" id="UP001176521"/>
    </source>
</evidence>
<keyword evidence="2" id="KW-1185">Reference proteome</keyword>
<feature type="non-terminal residue" evidence="1">
    <location>
        <position position="1"/>
    </location>
</feature>
<name>A0AAN6G541_9BASI</name>